<dbReference type="AlphaFoldDB" id="D6RR29"/>
<name>D6RR29_COPC7</name>
<dbReference type="HOGENOM" id="CLU_2386066_0_0_1"/>
<gene>
    <name evidence="1" type="ORF">CC1G_15823</name>
</gene>
<dbReference type="EMBL" id="AACS02000033">
    <property type="protein sequence ID" value="EFI26534.1"/>
    <property type="molecule type" value="Genomic_DNA"/>
</dbReference>
<dbReference type="Proteomes" id="UP000001861">
    <property type="component" value="Unassembled WGS sequence"/>
</dbReference>
<organism evidence="1 2">
    <name type="scientific">Coprinopsis cinerea (strain Okayama-7 / 130 / ATCC MYA-4618 / FGSC 9003)</name>
    <name type="common">Inky cap fungus</name>
    <name type="synonym">Hormographiella aspergillata</name>
    <dbReference type="NCBI Taxonomy" id="240176"/>
    <lineage>
        <taxon>Eukaryota</taxon>
        <taxon>Fungi</taxon>
        <taxon>Dikarya</taxon>
        <taxon>Basidiomycota</taxon>
        <taxon>Agaricomycotina</taxon>
        <taxon>Agaricomycetes</taxon>
        <taxon>Agaricomycetidae</taxon>
        <taxon>Agaricales</taxon>
        <taxon>Agaricineae</taxon>
        <taxon>Psathyrellaceae</taxon>
        <taxon>Coprinopsis</taxon>
    </lineage>
</organism>
<dbReference type="GeneID" id="9379857"/>
<dbReference type="InParanoid" id="D6RR29"/>
<reference evidence="1 2" key="1">
    <citation type="journal article" date="2010" name="Proc. Natl. Acad. Sci. U.S.A.">
        <title>Insights into evolution of multicellular fungi from the assembled chromosomes of the mushroom Coprinopsis cinerea (Coprinus cinereus).</title>
        <authorList>
            <person name="Stajich J.E."/>
            <person name="Wilke S.K."/>
            <person name="Ahren D."/>
            <person name="Au C.H."/>
            <person name="Birren B.W."/>
            <person name="Borodovsky M."/>
            <person name="Burns C."/>
            <person name="Canback B."/>
            <person name="Casselton L.A."/>
            <person name="Cheng C.K."/>
            <person name="Deng J."/>
            <person name="Dietrich F.S."/>
            <person name="Fargo D.C."/>
            <person name="Farman M.L."/>
            <person name="Gathman A.C."/>
            <person name="Goldberg J."/>
            <person name="Guigo R."/>
            <person name="Hoegger P.J."/>
            <person name="Hooker J.B."/>
            <person name="Huggins A."/>
            <person name="James T.Y."/>
            <person name="Kamada T."/>
            <person name="Kilaru S."/>
            <person name="Kodira C."/>
            <person name="Kues U."/>
            <person name="Kupfer D."/>
            <person name="Kwan H.S."/>
            <person name="Lomsadze A."/>
            <person name="Li W."/>
            <person name="Lilly W.W."/>
            <person name="Ma L.J."/>
            <person name="Mackey A.J."/>
            <person name="Manning G."/>
            <person name="Martin F."/>
            <person name="Muraguchi H."/>
            <person name="Natvig D.O."/>
            <person name="Palmerini H."/>
            <person name="Ramesh M.A."/>
            <person name="Rehmeyer C.J."/>
            <person name="Roe B.A."/>
            <person name="Shenoy N."/>
            <person name="Stanke M."/>
            <person name="Ter-Hovhannisyan V."/>
            <person name="Tunlid A."/>
            <person name="Velagapudi R."/>
            <person name="Vision T.J."/>
            <person name="Zeng Q."/>
            <person name="Zolan M.E."/>
            <person name="Pukkila P.J."/>
        </authorList>
    </citation>
    <scope>NUCLEOTIDE SEQUENCE [LARGE SCALE GENOMIC DNA]</scope>
    <source>
        <strain evidence="2">Okayama-7 / 130 / ATCC MYA-4618 / FGSC 9003</strain>
    </source>
</reference>
<keyword evidence="2" id="KW-1185">Reference proteome</keyword>
<protein>
    <submittedName>
        <fullName evidence="1">Uncharacterized protein</fullName>
    </submittedName>
</protein>
<comment type="caution">
    <text evidence="1">The sequence shown here is derived from an EMBL/GenBank/DDBJ whole genome shotgun (WGS) entry which is preliminary data.</text>
</comment>
<proteinExistence type="predicted"/>
<dbReference type="RefSeq" id="XP_002910028.1">
    <property type="nucleotide sequence ID" value="XM_002909982.1"/>
</dbReference>
<sequence>MPESIRNEIVSDESQLIWNLPNLEDAGMSADLIDAQLNYMSSWLGTLVNHYMHNCEVYDRLESHLKSVKASMVLREQSIALTESLKGLGSLVES</sequence>
<evidence type="ECO:0000313" key="2">
    <source>
        <dbReference type="Proteomes" id="UP000001861"/>
    </source>
</evidence>
<accession>D6RR29</accession>
<dbReference type="KEGG" id="cci:CC1G_15823"/>
<evidence type="ECO:0000313" key="1">
    <source>
        <dbReference type="EMBL" id="EFI26534.1"/>
    </source>
</evidence>
<dbReference type="VEuPathDB" id="FungiDB:CC1G_15823"/>